<keyword evidence="7" id="KW-0862">Zinc</keyword>
<feature type="region of interest" description="Disordered" evidence="13">
    <location>
        <begin position="1039"/>
        <end position="1128"/>
    </location>
</feature>
<dbReference type="SUPFAM" id="SSF56712">
    <property type="entry name" value="Prokaryotic type I DNA topoisomerase"/>
    <property type="match status" value="1"/>
</dbReference>
<dbReference type="InterPro" id="IPR023405">
    <property type="entry name" value="Topo_IA_core_domain"/>
</dbReference>
<dbReference type="OrthoDB" id="430051at2759"/>
<feature type="domain" description="CCHC-type" evidence="14">
    <location>
        <begin position="995"/>
        <end position="1010"/>
    </location>
</feature>
<feature type="compositionally biased region" description="Basic residues" evidence="13">
    <location>
        <begin position="1101"/>
        <end position="1120"/>
    </location>
</feature>
<dbReference type="GO" id="GO:0031422">
    <property type="term" value="C:RecQ family helicase-topoisomerase III complex"/>
    <property type="evidence" value="ECO:0007669"/>
    <property type="project" value="TreeGrafter"/>
</dbReference>
<keyword evidence="8 12" id="KW-0799">Topoisomerase</keyword>
<dbReference type="SMART" id="SM00343">
    <property type="entry name" value="ZnF_C2HC"/>
    <property type="match status" value="4"/>
</dbReference>
<dbReference type="InterPro" id="IPR001878">
    <property type="entry name" value="Znf_CCHC"/>
</dbReference>
<dbReference type="PRINTS" id="PR00417">
    <property type="entry name" value="PRTPISMRASEI"/>
</dbReference>
<dbReference type="EMBL" id="CACVBS010000030">
    <property type="protein sequence ID" value="CAA7260731.1"/>
    <property type="molecule type" value="Genomic_DNA"/>
</dbReference>
<dbReference type="Pfam" id="PF00098">
    <property type="entry name" value="zf-CCHC"/>
    <property type="match status" value="4"/>
</dbReference>
<dbReference type="InterPro" id="IPR006171">
    <property type="entry name" value="TOPRIM_dom"/>
</dbReference>
<feature type="compositionally biased region" description="Low complexity" evidence="13">
    <location>
        <begin position="713"/>
        <end position="748"/>
    </location>
</feature>
<dbReference type="InterPro" id="IPR013826">
    <property type="entry name" value="Topo_IA_cen_sub3"/>
</dbReference>
<feature type="compositionally biased region" description="Basic residues" evidence="13">
    <location>
        <begin position="655"/>
        <end position="673"/>
    </location>
</feature>
<evidence type="ECO:0000256" key="3">
    <source>
        <dbReference type="ARBA" id="ARBA00012891"/>
    </source>
</evidence>
<dbReference type="SMART" id="SM00437">
    <property type="entry name" value="TOP1Ac"/>
    <property type="match status" value="1"/>
</dbReference>
<dbReference type="InterPro" id="IPR013825">
    <property type="entry name" value="Topo_IA_cen_sub2"/>
</dbReference>
<dbReference type="Gene3D" id="1.10.290.10">
    <property type="entry name" value="Topoisomerase I, domain 4"/>
    <property type="match status" value="1"/>
</dbReference>
<dbReference type="SMART" id="SM00436">
    <property type="entry name" value="TOP1Bc"/>
    <property type="match status" value="1"/>
</dbReference>
<dbReference type="Gene3D" id="2.70.20.10">
    <property type="entry name" value="Topoisomerase I, domain 3"/>
    <property type="match status" value="1"/>
</dbReference>
<feature type="compositionally biased region" description="Low complexity" evidence="13">
    <location>
        <begin position="1091"/>
        <end position="1100"/>
    </location>
</feature>
<dbReference type="GO" id="GO:0003677">
    <property type="term" value="F:DNA binding"/>
    <property type="evidence" value="ECO:0007669"/>
    <property type="project" value="UniProtKB-KW"/>
</dbReference>
<dbReference type="GO" id="GO:0006281">
    <property type="term" value="P:DNA repair"/>
    <property type="evidence" value="ECO:0007669"/>
    <property type="project" value="TreeGrafter"/>
</dbReference>
<feature type="compositionally biased region" description="Gly residues" evidence="13">
    <location>
        <begin position="927"/>
        <end position="936"/>
    </location>
</feature>
<dbReference type="CDD" id="cd03362">
    <property type="entry name" value="TOPRIM_TopoIA_TopoIII"/>
    <property type="match status" value="1"/>
</dbReference>
<evidence type="ECO:0000256" key="12">
    <source>
        <dbReference type="RuleBase" id="RU362092"/>
    </source>
</evidence>
<evidence type="ECO:0000256" key="10">
    <source>
        <dbReference type="ARBA" id="ARBA00023235"/>
    </source>
</evidence>
<dbReference type="Gene3D" id="4.10.60.10">
    <property type="entry name" value="Zinc finger, CCHC-type"/>
    <property type="match status" value="4"/>
</dbReference>
<dbReference type="InterPro" id="IPR010666">
    <property type="entry name" value="Znf_GRF"/>
</dbReference>
<proteinExistence type="inferred from homology"/>
<keyword evidence="19" id="KW-1185">Reference proteome</keyword>
<dbReference type="GO" id="GO:0005634">
    <property type="term" value="C:nucleus"/>
    <property type="evidence" value="ECO:0007669"/>
    <property type="project" value="TreeGrafter"/>
</dbReference>
<feature type="compositionally biased region" description="Low complexity" evidence="13">
    <location>
        <begin position="688"/>
        <end position="698"/>
    </location>
</feature>
<feature type="compositionally biased region" description="Gly residues" evidence="13">
    <location>
        <begin position="620"/>
        <end position="645"/>
    </location>
</feature>
<comment type="catalytic activity">
    <reaction evidence="1 12">
        <text>ATP-independent breakage of single-stranded DNA, followed by passage and rejoining.</text>
        <dbReference type="EC" id="5.6.2.1"/>
    </reaction>
</comment>
<dbReference type="GO" id="GO:0006265">
    <property type="term" value="P:DNA topological change"/>
    <property type="evidence" value="ECO:0007669"/>
    <property type="project" value="InterPro"/>
</dbReference>
<evidence type="ECO:0000313" key="18">
    <source>
        <dbReference type="EMBL" id="CAA7260731.1"/>
    </source>
</evidence>
<dbReference type="InterPro" id="IPR036875">
    <property type="entry name" value="Znf_CCHC_sf"/>
</dbReference>
<evidence type="ECO:0000256" key="9">
    <source>
        <dbReference type="ARBA" id="ARBA00023125"/>
    </source>
</evidence>
<dbReference type="GO" id="GO:0008270">
    <property type="term" value="F:zinc ion binding"/>
    <property type="evidence" value="ECO:0007669"/>
    <property type="project" value="UniProtKB-KW"/>
</dbReference>
<dbReference type="AlphaFoldDB" id="A0A8S0VXG1"/>
<dbReference type="InterPro" id="IPR034144">
    <property type="entry name" value="TOPRIM_TopoIII"/>
</dbReference>
<dbReference type="PROSITE" id="PS51999">
    <property type="entry name" value="ZF_GRF"/>
    <property type="match status" value="2"/>
</dbReference>
<dbReference type="SMART" id="SM00493">
    <property type="entry name" value="TOPRIM"/>
    <property type="match status" value="1"/>
</dbReference>
<keyword evidence="6 11" id="KW-0863">Zinc-finger</keyword>
<evidence type="ECO:0000259" key="17">
    <source>
        <dbReference type="PROSITE" id="PS52039"/>
    </source>
</evidence>
<dbReference type="InterPro" id="IPR023406">
    <property type="entry name" value="Topo_IA_AS"/>
</dbReference>
<dbReference type="Gene3D" id="1.10.460.10">
    <property type="entry name" value="Topoisomerase I, domain 2"/>
    <property type="match status" value="1"/>
</dbReference>
<dbReference type="Gene3D" id="3.40.50.140">
    <property type="match status" value="1"/>
</dbReference>
<feature type="region of interest" description="Disordered" evidence="13">
    <location>
        <begin position="921"/>
        <end position="948"/>
    </location>
</feature>
<keyword evidence="10 12" id="KW-0413">Isomerase</keyword>
<dbReference type="CDD" id="cd00186">
    <property type="entry name" value="TOP1Ac"/>
    <property type="match status" value="1"/>
</dbReference>
<dbReference type="Pfam" id="PF06839">
    <property type="entry name" value="Zn_ribbon_GRF"/>
    <property type="match status" value="2"/>
</dbReference>
<feature type="domain" description="Toprim" evidence="15">
    <location>
        <begin position="2"/>
        <end position="144"/>
    </location>
</feature>
<evidence type="ECO:0000256" key="1">
    <source>
        <dbReference type="ARBA" id="ARBA00000213"/>
    </source>
</evidence>
<dbReference type="InterPro" id="IPR000380">
    <property type="entry name" value="Topo_IA"/>
</dbReference>
<evidence type="ECO:0000256" key="4">
    <source>
        <dbReference type="ARBA" id="ARBA00022664"/>
    </source>
</evidence>
<dbReference type="GO" id="GO:0003917">
    <property type="term" value="F:DNA topoisomerase type I (single strand cut, ATP-independent) activity"/>
    <property type="evidence" value="ECO:0007669"/>
    <property type="project" value="UniProtKB-EC"/>
</dbReference>
<evidence type="ECO:0000313" key="19">
    <source>
        <dbReference type="Proteomes" id="UP000467700"/>
    </source>
</evidence>
<reference evidence="18 19" key="1">
    <citation type="submission" date="2020-01" db="EMBL/GenBank/DDBJ databases">
        <authorList>
            <person name="Gupta K D."/>
        </authorList>
    </citation>
    <scope>NUCLEOTIDE SEQUENCE [LARGE SCALE GENOMIC DNA]</scope>
</reference>
<feature type="region of interest" description="Disordered" evidence="13">
    <location>
        <begin position="614"/>
        <end position="748"/>
    </location>
</feature>
<feature type="domain" description="CCHC-type" evidence="14">
    <location>
        <begin position="954"/>
        <end position="969"/>
    </location>
</feature>
<evidence type="ECO:0000256" key="7">
    <source>
        <dbReference type="ARBA" id="ARBA00022833"/>
    </source>
</evidence>
<dbReference type="InterPro" id="IPR013824">
    <property type="entry name" value="Topo_IA_cen_sub1"/>
</dbReference>
<protein>
    <recommendedName>
        <fullName evidence="3 12">DNA topoisomerase</fullName>
        <ecNumber evidence="3 12">5.6.2.1</ecNumber>
    </recommendedName>
</protein>
<dbReference type="InterPro" id="IPR003601">
    <property type="entry name" value="Topo_IA_2"/>
</dbReference>
<comment type="similarity">
    <text evidence="2 12">Belongs to the type IA topoisomerase family.</text>
</comment>
<sequence length="1128" mass="121980">MRVLCVAEKPSIAKSITQILSGGQFATHNTQSNFIKNYEFDYPQTRSFYIVTCVSGHLTSQDFYDTHRKWNSCDAFDLFDAPIETSIAPDKKAIERNLLTQARRSDMLMIWTDCDREGEHIGLEIARVCRQAKPNIQVKRARFSAIIAQQIHNAAQHPFELDRRQADAVEARIFLDLKVGAAFTRLQTLILQGRVRQIADEKSVISYGPCQFPTLGFVVQRYNHVKNFRPEKFWYIYLSITRQTPSQGNEETKFNWKRHHMFDQAAVMNIYSFMMENPLAIVTKVTNKTTKKWKPLPLTTVELQKAASRLLRLAPKKALDVAERLYQQGYVSYPRTETDQFDPQFDHMALIAKQTADPVWGGFADSLQNGGYNVPRKGKNNDKAHPPIHPTAHANGLAGDEKKVYEYITRRYLACCSKDAEGWQTTVDVLCGGEEFSATGLVVKQKNYLEVYVYEKWTGHHVPDFQEGEEFEPTTCEIREGETSKPNYLTEADLVTLMDKNGIGTDATIAQHIQTIIDRSYVIERMEGATKYLVPSTLGIGLIEGYNQIGLAKSVSRPQLRRETERRMVRVCEGTTTKNDMLTHSLNQYKDMFIVVRREFEKVTTSVQRFLSGEAQNAQGGNGGNGGGGGGGGGGGNGGGGNRGQGDGDDGGARGRGRGRGTTRARATSRARGGRGDAPSGRGRGRGAIAPSASIISIRDSDDEADMGASTKVASSSRPTPSSSTAGPSSVSRPSASASASSSSSTLASTSQVTAPIHLSSTWQTKVAPIASTSSAHSNPTASSSTAAYASSSSVNDPQCSCGVAAVQRTVTKESVTKGKQFWTCPKGRDTSCGFFKWVEDTISVASTSAAASVPAKRPYSSTRDTSSNTTTEVRKCKCSQDAVMRTVTRESENKGRQFWKCEKSETEACGFFEWADEPPRNSTFGRGAGAGGGLGSRSTSSNTASGGGSLGTCFKCDQEGHWASSCPNDDNSSNKRTRSFGTNANNTAAAGATCFKCQQVGHFSSSCPNGGSSNYGKSQPGSSTASITCFKCQQPGHYSSSCPKDASTNRSGSTSNTYSRTGSNSNSATSNECFKCGKSGHWSSKCPSDGASGRSSASSKRGRGGTAKGKRGRGGKKKSAFAAADEW</sequence>
<evidence type="ECO:0000259" key="15">
    <source>
        <dbReference type="PROSITE" id="PS50880"/>
    </source>
</evidence>
<keyword evidence="4" id="KW-0507">mRNA processing</keyword>
<evidence type="ECO:0000256" key="5">
    <source>
        <dbReference type="ARBA" id="ARBA00022723"/>
    </source>
</evidence>
<gene>
    <name evidence="18" type="ORF">AAE3_LOCUS3065</name>
</gene>
<name>A0A8S0VXG1_CYCAE</name>
<dbReference type="Pfam" id="PF01751">
    <property type="entry name" value="Toprim"/>
    <property type="match status" value="1"/>
</dbReference>
<dbReference type="FunFam" id="1.10.290.10:FF:000001">
    <property type="entry name" value="DNA topoisomerase"/>
    <property type="match status" value="1"/>
</dbReference>
<dbReference type="PANTHER" id="PTHR11390">
    <property type="entry name" value="PROKARYOTIC DNA TOPOISOMERASE"/>
    <property type="match status" value="1"/>
</dbReference>
<dbReference type="Pfam" id="PF01131">
    <property type="entry name" value="Topoisom_bac"/>
    <property type="match status" value="1"/>
</dbReference>
<evidence type="ECO:0000259" key="14">
    <source>
        <dbReference type="PROSITE" id="PS50158"/>
    </source>
</evidence>
<dbReference type="PROSITE" id="PS00396">
    <property type="entry name" value="TOPO_IA_1"/>
    <property type="match status" value="1"/>
</dbReference>
<dbReference type="InterPro" id="IPR003602">
    <property type="entry name" value="Topo_IA_DNA-bd_dom"/>
</dbReference>
<dbReference type="GO" id="GO:0006310">
    <property type="term" value="P:DNA recombination"/>
    <property type="evidence" value="ECO:0007669"/>
    <property type="project" value="TreeGrafter"/>
</dbReference>
<feature type="domain" description="CCHC-type" evidence="14">
    <location>
        <begin position="1030"/>
        <end position="1045"/>
    </location>
</feature>
<dbReference type="Proteomes" id="UP000467700">
    <property type="component" value="Unassembled WGS sequence"/>
</dbReference>
<dbReference type="SUPFAM" id="SSF57756">
    <property type="entry name" value="Retrovirus zinc finger-like domains"/>
    <property type="match status" value="3"/>
</dbReference>
<dbReference type="PROSITE" id="PS50880">
    <property type="entry name" value="TOPRIM"/>
    <property type="match status" value="1"/>
</dbReference>
<dbReference type="PANTHER" id="PTHR11390:SF21">
    <property type="entry name" value="DNA TOPOISOMERASE 3-ALPHA"/>
    <property type="match status" value="1"/>
</dbReference>
<dbReference type="FunFam" id="3.40.50.140:FF:000005">
    <property type="entry name" value="DNA topoisomerase"/>
    <property type="match status" value="1"/>
</dbReference>
<keyword evidence="5" id="KW-0479">Metal-binding</keyword>
<evidence type="ECO:0000256" key="6">
    <source>
        <dbReference type="ARBA" id="ARBA00022771"/>
    </source>
</evidence>
<keyword evidence="9 12" id="KW-0238">DNA-binding</keyword>
<evidence type="ECO:0000256" key="2">
    <source>
        <dbReference type="ARBA" id="ARBA00009446"/>
    </source>
</evidence>
<accession>A0A8S0VXG1</accession>
<dbReference type="PROSITE" id="PS52039">
    <property type="entry name" value="TOPO_IA_2"/>
    <property type="match status" value="1"/>
</dbReference>
<feature type="domain" description="GRF-type" evidence="16">
    <location>
        <begin position="800"/>
        <end position="842"/>
    </location>
</feature>
<evidence type="ECO:0000256" key="11">
    <source>
        <dbReference type="PROSITE-ProRule" id="PRU00047"/>
    </source>
</evidence>
<comment type="caution">
    <text evidence="18">The sequence shown here is derived from an EMBL/GenBank/DDBJ whole genome shotgun (WGS) entry which is preliminary data.</text>
</comment>
<evidence type="ECO:0000256" key="13">
    <source>
        <dbReference type="SAM" id="MobiDB-lite"/>
    </source>
</evidence>
<dbReference type="InterPro" id="IPR013497">
    <property type="entry name" value="Topo_IA_cen"/>
</dbReference>
<dbReference type="GO" id="GO:0006397">
    <property type="term" value="P:mRNA processing"/>
    <property type="evidence" value="ECO:0007669"/>
    <property type="project" value="UniProtKB-KW"/>
</dbReference>
<feature type="domain" description="CCHC-type" evidence="14">
    <location>
        <begin position="1074"/>
        <end position="1089"/>
    </location>
</feature>
<evidence type="ECO:0000256" key="8">
    <source>
        <dbReference type="ARBA" id="ARBA00023029"/>
    </source>
</evidence>
<evidence type="ECO:0000259" key="16">
    <source>
        <dbReference type="PROSITE" id="PS51999"/>
    </source>
</evidence>
<feature type="compositionally biased region" description="Polar residues" evidence="13">
    <location>
        <begin position="1039"/>
        <end position="1073"/>
    </location>
</feature>
<comment type="function">
    <text evidence="12">Introduces a single-strand break via transesterification at a target site in duplex DNA. Releases the supercoiling and torsional tension of DNA introduced during the DNA replication and transcription by transiently cleaving and rejoining one strand of the DNA duplex. The scissile phosphodiester is attacked by the catalytic tyrosine of the enzyme, resulting in the formation of a DNA-(5'-phosphotyrosyl)-enzyme intermediate and the expulsion of a 3'-OH DNA strand.</text>
</comment>
<dbReference type="PROSITE" id="PS50158">
    <property type="entry name" value="ZF_CCHC"/>
    <property type="match status" value="4"/>
</dbReference>
<dbReference type="EC" id="5.6.2.1" evidence="3 12"/>
<feature type="domain" description="GRF-type" evidence="16">
    <location>
        <begin position="877"/>
        <end position="919"/>
    </location>
</feature>
<feature type="domain" description="Topo IA-type catalytic" evidence="17">
    <location>
        <begin position="162"/>
        <end position="593"/>
    </location>
</feature>
<organism evidence="18 19">
    <name type="scientific">Cyclocybe aegerita</name>
    <name type="common">Black poplar mushroom</name>
    <name type="synonym">Agrocybe aegerita</name>
    <dbReference type="NCBI Taxonomy" id="1973307"/>
    <lineage>
        <taxon>Eukaryota</taxon>
        <taxon>Fungi</taxon>
        <taxon>Dikarya</taxon>
        <taxon>Basidiomycota</taxon>
        <taxon>Agaricomycotina</taxon>
        <taxon>Agaricomycetes</taxon>
        <taxon>Agaricomycetidae</taxon>
        <taxon>Agaricales</taxon>
        <taxon>Agaricineae</taxon>
        <taxon>Bolbitiaceae</taxon>
        <taxon>Cyclocybe</taxon>
    </lineage>
</organism>